<evidence type="ECO:0000313" key="2">
    <source>
        <dbReference type="EMBL" id="MBB3045789.1"/>
    </source>
</evidence>
<gene>
    <name evidence="2" type="ORF">FHR99_000025</name>
</gene>
<dbReference type="RefSeq" id="WP_183408517.1">
    <property type="nucleotide sequence ID" value="NZ_JACHWY010000001.1"/>
</dbReference>
<dbReference type="InterPro" id="IPR000639">
    <property type="entry name" value="Epox_hydrolase-like"/>
</dbReference>
<dbReference type="InterPro" id="IPR000073">
    <property type="entry name" value="AB_hydrolase_1"/>
</dbReference>
<dbReference type="EMBL" id="JACHWY010000001">
    <property type="protein sequence ID" value="MBB3045789.1"/>
    <property type="molecule type" value="Genomic_DNA"/>
</dbReference>
<keyword evidence="3" id="KW-1185">Reference proteome</keyword>
<protein>
    <submittedName>
        <fullName evidence="2">Pimeloyl-ACP methyl ester carboxylesterase</fullName>
    </submittedName>
</protein>
<dbReference type="Gene3D" id="3.40.50.1820">
    <property type="entry name" value="alpha/beta hydrolase"/>
    <property type="match status" value="1"/>
</dbReference>
<dbReference type="PRINTS" id="PR00111">
    <property type="entry name" value="ABHYDROLASE"/>
</dbReference>
<dbReference type="GO" id="GO:0003824">
    <property type="term" value="F:catalytic activity"/>
    <property type="evidence" value="ECO:0007669"/>
    <property type="project" value="InterPro"/>
</dbReference>
<evidence type="ECO:0000259" key="1">
    <source>
        <dbReference type="Pfam" id="PF00561"/>
    </source>
</evidence>
<comment type="caution">
    <text evidence="2">The sequence shown here is derived from an EMBL/GenBank/DDBJ whole genome shotgun (WGS) entry which is preliminary data.</text>
</comment>
<dbReference type="Pfam" id="PF00561">
    <property type="entry name" value="Abhydrolase_1"/>
    <property type="match status" value="1"/>
</dbReference>
<organism evidence="2 3">
    <name type="scientific">Litorivivens lipolytica</name>
    <dbReference type="NCBI Taxonomy" id="1524264"/>
    <lineage>
        <taxon>Bacteria</taxon>
        <taxon>Pseudomonadati</taxon>
        <taxon>Pseudomonadota</taxon>
        <taxon>Gammaproteobacteria</taxon>
        <taxon>Litorivivens</taxon>
    </lineage>
</organism>
<name>A0A7W4W1R2_9GAMM</name>
<dbReference type="PRINTS" id="PR00412">
    <property type="entry name" value="EPOXHYDRLASE"/>
</dbReference>
<accession>A0A7W4W1R2</accession>
<dbReference type="SUPFAM" id="SSF53474">
    <property type="entry name" value="alpha/beta-Hydrolases"/>
    <property type="match status" value="1"/>
</dbReference>
<dbReference type="InterPro" id="IPR029058">
    <property type="entry name" value="AB_hydrolase_fold"/>
</dbReference>
<dbReference type="InterPro" id="IPR050266">
    <property type="entry name" value="AB_hydrolase_sf"/>
</dbReference>
<dbReference type="AlphaFoldDB" id="A0A7W4W1R2"/>
<sequence>MRLVIAFLILAVLLVLPLLAPRFENHQPLVEYRQERGVSLVASDSGTTRYQTWGDWKKARKPVVVLIHSFNGYLETWEPNVDALVREGYRVVAYDLFGRGLSDRPLKPHTLDLFREQLVALRSTLNIDGPMHLVGASFGCVIATDYALHHPEQVKSLSLTGPAGFPDEKNAAQELAKKPFLGEYIFYYAGKPLLLSKLNSYLLNLEDNPWAKAYWKVYDSYPGVKRAALSTLRYSPVLDYTEGWRRLGKTEIPVQFIWGRQDSSFPYYHRRVVEKLIPQAEVVAIDSAEHWVNVDQPRETHQAITDFLRGIR</sequence>
<dbReference type="PANTHER" id="PTHR43798">
    <property type="entry name" value="MONOACYLGLYCEROL LIPASE"/>
    <property type="match status" value="1"/>
</dbReference>
<dbReference type="GO" id="GO:0016020">
    <property type="term" value="C:membrane"/>
    <property type="evidence" value="ECO:0007669"/>
    <property type="project" value="TreeGrafter"/>
</dbReference>
<proteinExistence type="predicted"/>
<feature type="domain" description="AB hydrolase-1" evidence="1">
    <location>
        <begin position="62"/>
        <end position="296"/>
    </location>
</feature>
<reference evidence="2 3" key="1">
    <citation type="submission" date="2020-08" db="EMBL/GenBank/DDBJ databases">
        <title>Genomic Encyclopedia of Type Strains, Phase III (KMG-III): the genomes of soil and plant-associated and newly described type strains.</title>
        <authorList>
            <person name="Whitman W."/>
        </authorList>
    </citation>
    <scope>NUCLEOTIDE SEQUENCE [LARGE SCALE GENOMIC DNA]</scope>
    <source>
        <strain evidence="2 3">CECT 8654</strain>
    </source>
</reference>
<evidence type="ECO:0000313" key="3">
    <source>
        <dbReference type="Proteomes" id="UP000537130"/>
    </source>
</evidence>
<dbReference type="Proteomes" id="UP000537130">
    <property type="component" value="Unassembled WGS sequence"/>
</dbReference>
<dbReference type="PANTHER" id="PTHR43798:SF33">
    <property type="entry name" value="HYDROLASE, PUTATIVE (AFU_ORTHOLOGUE AFUA_2G14860)-RELATED"/>
    <property type="match status" value="1"/>
</dbReference>